<dbReference type="SUPFAM" id="SSF48498">
    <property type="entry name" value="Tetracyclin repressor-like, C-terminal domain"/>
    <property type="match status" value="1"/>
</dbReference>
<dbReference type="Pfam" id="PF00440">
    <property type="entry name" value="TetR_N"/>
    <property type="match status" value="1"/>
</dbReference>
<reference evidence="5" key="1">
    <citation type="submission" date="2018-06" db="EMBL/GenBank/DDBJ databases">
        <authorList>
            <person name="Zhirakovskaya E."/>
        </authorList>
    </citation>
    <scope>NUCLEOTIDE SEQUENCE</scope>
</reference>
<dbReference type="SUPFAM" id="SSF46689">
    <property type="entry name" value="Homeodomain-like"/>
    <property type="match status" value="1"/>
</dbReference>
<proteinExistence type="predicted"/>
<dbReference type="EMBL" id="UOEP01000005">
    <property type="protein sequence ID" value="VAW12615.1"/>
    <property type="molecule type" value="Genomic_DNA"/>
</dbReference>
<dbReference type="Pfam" id="PF16925">
    <property type="entry name" value="TetR_C_13"/>
    <property type="match status" value="1"/>
</dbReference>
<keyword evidence="2" id="KW-0238">DNA-binding</keyword>
<evidence type="ECO:0000256" key="3">
    <source>
        <dbReference type="ARBA" id="ARBA00023163"/>
    </source>
</evidence>
<sequence length="188" mass="21532">MPRNKAYSEDIVLEKAMHVFWGKGYEATSLRLLEKEMGINQFSIYSSFTNKKNLFLESIRKYREYVSRNVYQSLLGKDAGLAELKAFFMEKRENINFRGCLVVNTAAEVGARDKSIAKEVNLYYDFIRDMLRNVLLNAKKKGEIPPDVDIEKYANFFLGVMQGLSIASKTLNEGQIKDFISIALMKVG</sequence>
<feature type="domain" description="HTH tetR-type" evidence="4">
    <location>
        <begin position="6"/>
        <end position="66"/>
    </location>
</feature>
<dbReference type="PANTHER" id="PTHR47506">
    <property type="entry name" value="TRANSCRIPTIONAL REGULATORY PROTEIN"/>
    <property type="match status" value="1"/>
</dbReference>
<evidence type="ECO:0000259" key="4">
    <source>
        <dbReference type="PROSITE" id="PS50977"/>
    </source>
</evidence>
<dbReference type="Gene3D" id="1.10.10.60">
    <property type="entry name" value="Homeodomain-like"/>
    <property type="match status" value="1"/>
</dbReference>
<dbReference type="InterPro" id="IPR011075">
    <property type="entry name" value="TetR_C"/>
</dbReference>
<evidence type="ECO:0000313" key="5">
    <source>
        <dbReference type="EMBL" id="VAW12615.1"/>
    </source>
</evidence>
<dbReference type="GO" id="GO:0003677">
    <property type="term" value="F:DNA binding"/>
    <property type="evidence" value="ECO:0007669"/>
    <property type="project" value="UniProtKB-KW"/>
</dbReference>
<dbReference type="InterPro" id="IPR001647">
    <property type="entry name" value="HTH_TetR"/>
</dbReference>
<evidence type="ECO:0000256" key="2">
    <source>
        <dbReference type="ARBA" id="ARBA00023125"/>
    </source>
</evidence>
<dbReference type="InterPro" id="IPR036271">
    <property type="entry name" value="Tet_transcr_reg_TetR-rel_C_sf"/>
</dbReference>
<keyword evidence="3" id="KW-0804">Transcription</keyword>
<protein>
    <submittedName>
        <fullName evidence="5">Transcriptional regulator, AcrR family</fullName>
    </submittedName>
</protein>
<dbReference type="Gene3D" id="1.10.357.10">
    <property type="entry name" value="Tetracycline Repressor, domain 2"/>
    <property type="match status" value="1"/>
</dbReference>
<dbReference type="InterPro" id="IPR009057">
    <property type="entry name" value="Homeodomain-like_sf"/>
</dbReference>
<evidence type="ECO:0000256" key="1">
    <source>
        <dbReference type="ARBA" id="ARBA00023015"/>
    </source>
</evidence>
<keyword evidence="1" id="KW-0805">Transcription regulation</keyword>
<gene>
    <name evidence="5" type="ORF">MNBD_BACTEROID01-1265</name>
</gene>
<name>A0A3B0T2Q3_9ZZZZ</name>
<dbReference type="AlphaFoldDB" id="A0A3B0T2Q3"/>
<dbReference type="PROSITE" id="PS50977">
    <property type="entry name" value="HTH_TETR_2"/>
    <property type="match status" value="1"/>
</dbReference>
<organism evidence="5">
    <name type="scientific">hydrothermal vent metagenome</name>
    <dbReference type="NCBI Taxonomy" id="652676"/>
    <lineage>
        <taxon>unclassified sequences</taxon>
        <taxon>metagenomes</taxon>
        <taxon>ecological metagenomes</taxon>
    </lineage>
</organism>
<accession>A0A3B0T2Q3</accession>
<dbReference type="PANTHER" id="PTHR47506:SF1">
    <property type="entry name" value="HTH-TYPE TRANSCRIPTIONAL REGULATOR YJDC"/>
    <property type="match status" value="1"/>
</dbReference>